<evidence type="ECO:0000313" key="2">
    <source>
        <dbReference type="Proteomes" id="UP000294933"/>
    </source>
</evidence>
<name>A0A4Y7QDA1_9AGAM</name>
<keyword evidence="2" id="KW-1185">Reference proteome</keyword>
<reference evidence="1 2" key="1">
    <citation type="submission" date="2018-06" db="EMBL/GenBank/DDBJ databases">
        <title>A transcriptomic atlas of mushroom development highlights an independent origin of complex multicellularity.</title>
        <authorList>
            <consortium name="DOE Joint Genome Institute"/>
            <person name="Krizsan K."/>
            <person name="Almasi E."/>
            <person name="Merenyi Z."/>
            <person name="Sahu N."/>
            <person name="Viragh M."/>
            <person name="Koszo T."/>
            <person name="Mondo S."/>
            <person name="Kiss B."/>
            <person name="Balint B."/>
            <person name="Kues U."/>
            <person name="Barry K."/>
            <person name="Hegedus J.C."/>
            <person name="Henrissat B."/>
            <person name="Johnson J."/>
            <person name="Lipzen A."/>
            <person name="Ohm R."/>
            <person name="Nagy I."/>
            <person name="Pangilinan J."/>
            <person name="Yan J."/>
            <person name="Xiong Y."/>
            <person name="Grigoriev I.V."/>
            <person name="Hibbett D.S."/>
            <person name="Nagy L.G."/>
        </authorList>
    </citation>
    <scope>NUCLEOTIDE SEQUENCE [LARGE SCALE GENOMIC DNA]</scope>
    <source>
        <strain evidence="1 2">SZMC22713</strain>
    </source>
</reference>
<evidence type="ECO:0000313" key="1">
    <source>
        <dbReference type="EMBL" id="TDL25072.1"/>
    </source>
</evidence>
<dbReference type="Proteomes" id="UP000294933">
    <property type="component" value="Unassembled WGS sequence"/>
</dbReference>
<dbReference type="EMBL" id="ML170165">
    <property type="protein sequence ID" value="TDL25072.1"/>
    <property type="molecule type" value="Genomic_DNA"/>
</dbReference>
<gene>
    <name evidence="1" type="ORF">BD410DRAFT_785857</name>
</gene>
<dbReference type="AlphaFoldDB" id="A0A4Y7QDA1"/>
<organism evidence="1 2">
    <name type="scientific">Rickenella mellea</name>
    <dbReference type="NCBI Taxonomy" id="50990"/>
    <lineage>
        <taxon>Eukaryota</taxon>
        <taxon>Fungi</taxon>
        <taxon>Dikarya</taxon>
        <taxon>Basidiomycota</taxon>
        <taxon>Agaricomycotina</taxon>
        <taxon>Agaricomycetes</taxon>
        <taxon>Hymenochaetales</taxon>
        <taxon>Rickenellaceae</taxon>
        <taxon>Rickenella</taxon>
    </lineage>
</organism>
<proteinExistence type="predicted"/>
<dbReference type="VEuPathDB" id="FungiDB:BD410DRAFT_785857"/>
<accession>A0A4Y7QDA1</accession>
<dbReference type="OrthoDB" id="5525680at2759"/>
<sequence>MATLQMIAAMGAIAAGSWEYWSGSKDLKNMRAFLVASKYVVVLYSHHCNTTILMFMS</sequence>
<protein>
    <submittedName>
        <fullName evidence="1">Uncharacterized protein</fullName>
    </submittedName>
</protein>